<evidence type="ECO:0000313" key="4">
    <source>
        <dbReference type="Proteomes" id="UP001055091"/>
    </source>
</evidence>
<dbReference type="Pfam" id="PF00589">
    <property type="entry name" value="Phage_integrase"/>
    <property type="match status" value="1"/>
</dbReference>
<dbReference type="PANTHER" id="PTHR30349:SF82">
    <property type="entry name" value="INTEGRASE_RECOMBINASE YOEC-RELATED"/>
    <property type="match status" value="1"/>
</dbReference>
<dbReference type="PROSITE" id="PS51898">
    <property type="entry name" value="TYR_RECOMBINASE"/>
    <property type="match status" value="1"/>
</dbReference>
<keyword evidence="1" id="KW-0233">DNA recombination</keyword>
<name>A0AA37JDY5_9FIRM</name>
<evidence type="ECO:0000256" key="1">
    <source>
        <dbReference type="ARBA" id="ARBA00023172"/>
    </source>
</evidence>
<evidence type="ECO:0000259" key="2">
    <source>
        <dbReference type="PROSITE" id="PS51898"/>
    </source>
</evidence>
<sequence>MNTMEPIRDKETIIDIAEYLRKNSERNYVMFLFGIYSGLRISDVLKFRVRDVKNKSDIVLREKKTGKEKRFPINRDLRKALDHYIAGKDDYEFLFANPRSSKPITRQQAYNIISDAGKKFGVEKIGTHTLRKTFGYHVYQSTKDAAMLMDIFNHADIHTTLRYIGVNQDQKDKVYNKLSYFR</sequence>
<proteinExistence type="predicted"/>
<dbReference type="GO" id="GO:0015074">
    <property type="term" value="P:DNA integration"/>
    <property type="evidence" value="ECO:0007669"/>
    <property type="project" value="InterPro"/>
</dbReference>
<dbReference type="Proteomes" id="UP001055091">
    <property type="component" value="Unassembled WGS sequence"/>
</dbReference>
<dbReference type="PANTHER" id="PTHR30349">
    <property type="entry name" value="PHAGE INTEGRASE-RELATED"/>
    <property type="match status" value="1"/>
</dbReference>
<comment type="caution">
    <text evidence="3">The sequence shown here is derived from an EMBL/GenBank/DDBJ whole genome shotgun (WGS) entry which is preliminary data.</text>
</comment>
<dbReference type="EMBL" id="BQNJ01000001">
    <property type="protein sequence ID" value="GKG99096.1"/>
    <property type="molecule type" value="Genomic_DNA"/>
</dbReference>
<dbReference type="AlphaFoldDB" id="A0AA37JDY5"/>
<reference evidence="3" key="1">
    <citation type="submission" date="2022-01" db="EMBL/GenBank/DDBJ databases">
        <title>Novel bile acid biosynthetic pathways are enriched in the microbiome of centenarians.</title>
        <authorList>
            <person name="Sato Y."/>
            <person name="Atarashi K."/>
            <person name="Plichta R.D."/>
            <person name="Arai Y."/>
            <person name="Sasajima S."/>
            <person name="Kearney M.S."/>
            <person name="Suda W."/>
            <person name="Takeshita K."/>
            <person name="Sasaki T."/>
            <person name="Okamoto S."/>
            <person name="Skelly N.A."/>
            <person name="Okamura Y."/>
            <person name="Vlamakis H."/>
            <person name="Li Y."/>
            <person name="Tanoue T."/>
            <person name="Takei H."/>
            <person name="Nittono H."/>
            <person name="Narushima S."/>
            <person name="Irie J."/>
            <person name="Itoh H."/>
            <person name="Moriya K."/>
            <person name="Sugiura Y."/>
            <person name="Suematsu M."/>
            <person name="Moritoki N."/>
            <person name="Shibata S."/>
            <person name="Littman R.D."/>
            <person name="Fischbach A.M."/>
            <person name="Uwamino Y."/>
            <person name="Inoue T."/>
            <person name="Honda A."/>
            <person name="Hattori M."/>
            <person name="Murai T."/>
            <person name="Xavier J.R."/>
            <person name="Hirose N."/>
            <person name="Honda K."/>
        </authorList>
    </citation>
    <scope>NUCLEOTIDE SEQUENCE</scope>
    <source>
        <strain evidence="3">CE91-St55</strain>
    </source>
</reference>
<dbReference type="Gene3D" id="1.10.443.10">
    <property type="entry name" value="Intergrase catalytic core"/>
    <property type="match status" value="1"/>
</dbReference>
<dbReference type="GO" id="GO:0003677">
    <property type="term" value="F:DNA binding"/>
    <property type="evidence" value="ECO:0007669"/>
    <property type="project" value="InterPro"/>
</dbReference>
<protein>
    <submittedName>
        <fullName evidence="3">Site-specific recombinase</fullName>
    </submittedName>
</protein>
<dbReference type="CDD" id="cd01192">
    <property type="entry name" value="INT_C_like_3"/>
    <property type="match status" value="1"/>
</dbReference>
<dbReference type="GO" id="GO:0006310">
    <property type="term" value="P:DNA recombination"/>
    <property type="evidence" value="ECO:0007669"/>
    <property type="project" value="UniProtKB-KW"/>
</dbReference>
<accession>A0AA37JDY5</accession>
<dbReference type="SUPFAM" id="SSF56349">
    <property type="entry name" value="DNA breaking-rejoining enzymes"/>
    <property type="match status" value="1"/>
</dbReference>
<dbReference type="InterPro" id="IPR013762">
    <property type="entry name" value="Integrase-like_cat_sf"/>
</dbReference>
<organism evidence="3 4">
    <name type="scientific">Hungatella hathewayi</name>
    <dbReference type="NCBI Taxonomy" id="154046"/>
    <lineage>
        <taxon>Bacteria</taxon>
        <taxon>Bacillati</taxon>
        <taxon>Bacillota</taxon>
        <taxon>Clostridia</taxon>
        <taxon>Lachnospirales</taxon>
        <taxon>Lachnospiraceae</taxon>
        <taxon>Hungatella</taxon>
    </lineage>
</organism>
<dbReference type="InterPro" id="IPR002104">
    <property type="entry name" value="Integrase_catalytic"/>
</dbReference>
<evidence type="ECO:0000313" key="3">
    <source>
        <dbReference type="EMBL" id="GKG99096.1"/>
    </source>
</evidence>
<dbReference type="InterPro" id="IPR050090">
    <property type="entry name" value="Tyrosine_recombinase_XerCD"/>
</dbReference>
<dbReference type="InterPro" id="IPR011010">
    <property type="entry name" value="DNA_brk_join_enz"/>
</dbReference>
<dbReference type="RefSeq" id="WP_195522099.1">
    <property type="nucleotide sequence ID" value="NZ_BQNJ01000001.1"/>
</dbReference>
<gene>
    <name evidence="3" type="ORF">CE91St55_10780</name>
</gene>
<feature type="domain" description="Tyr recombinase" evidence="2">
    <location>
        <begin position="1"/>
        <end position="176"/>
    </location>
</feature>